<accession>A0AC35U5U8</accession>
<evidence type="ECO:0000313" key="2">
    <source>
        <dbReference type="WBParaSite" id="RSKR_0000814500.1"/>
    </source>
</evidence>
<dbReference type="WBParaSite" id="RSKR_0000814500.1">
    <property type="protein sequence ID" value="RSKR_0000814500.1"/>
    <property type="gene ID" value="RSKR_0000814500"/>
</dbReference>
<dbReference type="Proteomes" id="UP000095286">
    <property type="component" value="Unplaced"/>
</dbReference>
<sequence>MKVKSYSIDTEYSVDWNSELGIGQNGKVIICTSKQTSKQFALKVLGDCPRARRETEIHYMACSHPHIVKILDVFANKLENQNCLLVIMECMTGGELFSKIQKRSLNAFTEKEAASIVFKICSAVEHLHKLNIAHRDIKPENLLLTDDTDNAVLKLTDFGFAKQCKEKDEFSLETPCYTPLYVAPEVLCNGAKYDKSCDAWSIGVITYILLCGYPPFFSTHGEPVSPGMKLRIQSGKYEFPNPEWEMVSGAAKDFIKKLLSVDPSQRLDIKGALSHKWITHYNKLPTIVLYTQSKLKEEKIRWHEVTDEMEDALSSMRIGNDDVQLKKLPESNNPLLIKRREKNKPVC</sequence>
<organism evidence="1 2">
    <name type="scientific">Rhabditophanes sp. KR3021</name>
    <dbReference type="NCBI Taxonomy" id="114890"/>
    <lineage>
        <taxon>Eukaryota</taxon>
        <taxon>Metazoa</taxon>
        <taxon>Ecdysozoa</taxon>
        <taxon>Nematoda</taxon>
        <taxon>Chromadorea</taxon>
        <taxon>Rhabditida</taxon>
        <taxon>Tylenchina</taxon>
        <taxon>Panagrolaimomorpha</taxon>
        <taxon>Strongyloidoidea</taxon>
        <taxon>Alloionematidae</taxon>
        <taxon>Rhabditophanes</taxon>
    </lineage>
</organism>
<name>A0AC35U5U8_9BILA</name>
<protein>
    <submittedName>
        <fullName evidence="2">Non-specific serine/threonine protein kinase</fullName>
    </submittedName>
</protein>
<evidence type="ECO:0000313" key="1">
    <source>
        <dbReference type="Proteomes" id="UP000095286"/>
    </source>
</evidence>
<proteinExistence type="predicted"/>
<reference evidence="2" key="1">
    <citation type="submission" date="2016-11" db="UniProtKB">
        <authorList>
            <consortium name="WormBaseParasite"/>
        </authorList>
    </citation>
    <scope>IDENTIFICATION</scope>
    <source>
        <strain evidence="2">KR3021</strain>
    </source>
</reference>